<dbReference type="EMBL" id="CP027843">
    <property type="protein sequence ID" value="AVQ11011.1"/>
    <property type="molecule type" value="Genomic_DNA"/>
</dbReference>
<evidence type="ECO:0000313" key="2">
    <source>
        <dbReference type="Proteomes" id="UP000033961"/>
    </source>
</evidence>
<evidence type="ECO:0000313" key="1">
    <source>
        <dbReference type="EMBL" id="AVQ11011.1"/>
    </source>
</evidence>
<dbReference type="Proteomes" id="UP000033961">
    <property type="component" value="Chromosome I"/>
</dbReference>
<proteinExistence type="predicted"/>
<sequence length="425" mass="45124">MIRILLVSLLISITVNCKKDDEQQNSLMNLLVTSAIVNGINSNSDFSKAACGFSSSDLSEGAYTANPGSSGSTTSTLGLTQAARIRHNSWYEWGFKELLMDASGTFTVTSNVLGNLTAVNGDVFLWKNRCPLTEGASIASVNGGNGDQGSDEITFEAGPKDTVWVGFLKSGLGNYTANHAYTIGSVNSCTTQTEGTLSLGVATGILTMNSGDPTRHYRFVVPSDGSYRFAVDLVDLTSQVDIAISVNRCPAVNDTSYFSPSSGGNDDRNFTRKLSAGDVVYFSYSDVTGNNNQFTLQVTQANTISSVQKMTSGFVCPSFNAEAITVNQAKVKNGACNSANNICTQYFQFTAPTTKSYAIQLNAQTADSDLAAWIGTCPGINIGKNYKTSEAAGNDTITETIEQGKTVTVGVTPQSTNFTYTLTVQ</sequence>
<name>A0A2P1QQ31_9LEPT</name>
<accession>A0A2P1QQ31</accession>
<reference evidence="1 2" key="1">
    <citation type="journal article" date="2015" name="Genome Announc.">
        <title>Draft Genome Sequences of Leptospira santarosai Strains U160, U164, and U233, Isolated from Asymptomatic Cattle.</title>
        <authorList>
            <person name="Kremer F.S."/>
            <person name="Eslabao M.R."/>
            <person name="Provisor M."/>
            <person name="Woloski R.D."/>
            <person name="Ramires O.V."/>
            <person name="Moreno L.Z."/>
            <person name="Moreno A.M."/>
            <person name="Hamond C."/>
            <person name="Lilenbaum W."/>
            <person name="Dellagostin O.A."/>
        </authorList>
    </citation>
    <scope>NUCLEOTIDE SEQUENCE [LARGE SCALE GENOMIC DNA]</scope>
    <source>
        <strain evidence="1 2">U160</strain>
    </source>
</reference>
<gene>
    <name evidence="1" type="ORF">XB16_0669</name>
</gene>
<protein>
    <submittedName>
        <fullName evidence="1">Uncharacterized protein</fullName>
    </submittedName>
</protein>
<dbReference type="AlphaFoldDB" id="A0A2P1QQ31"/>
<organism evidence="1 2">
    <name type="scientific">Leptospira santarosai</name>
    <dbReference type="NCBI Taxonomy" id="28183"/>
    <lineage>
        <taxon>Bacteria</taxon>
        <taxon>Pseudomonadati</taxon>
        <taxon>Spirochaetota</taxon>
        <taxon>Spirochaetia</taxon>
        <taxon>Leptospirales</taxon>
        <taxon>Leptospiraceae</taxon>
        <taxon>Leptospira</taxon>
    </lineage>
</organism>
<dbReference type="Gene3D" id="2.60.120.380">
    <property type="match status" value="1"/>
</dbReference>